<gene>
    <name evidence="9" type="ORF">PACTADRAFT_792</name>
</gene>
<evidence type="ECO:0000313" key="10">
    <source>
        <dbReference type="Proteomes" id="UP000094236"/>
    </source>
</evidence>
<keyword evidence="5" id="KW-0539">Nucleus</keyword>
<dbReference type="STRING" id="669874.A0A1E4U2T7"/>
<dbReference type="GO" id="GO:0005634">
    <property type="term" value="C:nucleus"/>
    <property type="evidence" value="ECO:0007669"/>
    <property type="project" value="UniProtKB-SubCell"/>
</dbReference>
<dbReference type="InterPro" id="IPR012935">
    <property type="entry name" value="NuBaID_N"/>
</dbReference>
<keyword evidence="3" id="KW-0863">Zinc-finger</keyword>
<dbReference type="PANTHER" id="PTHR15835">
    <property type="entry name" value="NUCLEAR-INTERACTING PARTNER OF ALK"/>
    <property type="match status" value="1"/>
</dbReference>
<evidence type="ECO:0000256" key="4">
    <source>
        <dbReference type="ARBA" id="ARBA00022833"/>
    </source>
</evidence>
<keyword evidence="6" id="KW-0175">Coiled coil</keyword>
<dbReference type="GO" id="GO:0008270">
    <property type="term" value="F:zinc ion binding"/>
    <property type="evidence" value="ECO:0007669"/>
    <property type="project" value="UniProtKB-KW"/>
</dbReference>
<feature type="domain" description="C3HC-type" evidence="7">
    <location>
        <begin position="79"/>
        <end position="225"/>
    </location>
</feature>
<comment type="subcellular location">
    <subcellularLocation>
        <location evidence="1">Nucleus</location>
    </subcellularLocation>
</comment>
<evidence type="ECO:0000256" key="2">
    <source>
        <dbReference type="ARBA" id="ARBA00022723"/>
    </source>
</evidence>
<evidence type="ECO:0000313" key="9">
    <source>
        <dbReference type="EMBL" id="ODV98311.1"/>
    </source>
</evidence>
<evidence type="ECO:0008006" key="11">
    <source>
        <dbReference type="Google" id="ProtNLM"/>
    </source>
</evidence>
<evidence type="ECO:0000256" key="5">
    <source>
        <dbReference type="ARBA" id="ARBA00023242"/>
    </source>
</evidence>
<keyword evidence="10" id="KW-1185">Reference proteome</keyword>
<dbReference type="Pfam" id="PF07967">
    <property type="entry name" value="zf-C3HC"/>
    <property type="match status" value="1"/>
</dbReference>
<evidence type="ECO:0000259" key="8">
    <source>
        <dbReference type="Pfam" id="PF08600"/>
    </source>
</evidence>
<proteinExistence type="predicted"/>
<name>A0A1E4U2T7_PACTA</name>
<dbReference type="OrthoDB" id="3987180at2759"/>
<accession>A0A1E4U2T7</accession>
<evidence type="ECO:0000256" key="3">
    <source>
        <dbReference type="ARBA" id="ARBA00022771"/>
    </source>
</evidence>
<sequence>MPPSRTRSGVSSTAPYSIKPMLNISKTIERLTSNKKRLSDEKLSTNKTIEFFSEIKNKRLRSSPLKENPNFSIYNTYCPYDKARLLRRIHSYGVLNWTIDDDRLTPLECARYGWICFPAVNGKNHLRCVTCNSSLIIKLNEQAIDDDDDDNDDNDREEKFSEELNAKLISSYLDKLSTDHTENCPWSINPTPYSTYAISSYDYQEVLTKLGETIQELNSNKDKLKGNFKKILNFEELKILKDWTNNEYEDKILNIALLGWKLKIQEFGTKKIIFLQCNTCNRRILLDDNHHIEISSDIDKEEIDLCGEHKQWCAIKNGYKSILALI</sequence>
<organism evidence="9 10">
    <name type="scientific">Pachysolen tannophilus NRRL Y-2460</name>
    <dbReference type="NCBI Taxonomy" id="669874"/>
    <lineage>
        <taxon>Eukaryota</taxon>
        <taxon>Fungi</taxon>
        <taxon>Dikarya</taxon>
        <taxon>Ascomycota</taxon>
        <taxon>Saccharomycotina</taxon>
        <taxon>Pichiomycetes</taxon>
        <taxon>Pachysolenaceae</taxon>
        <taxon>Pachysolen</taxon>
    </lineage>
</organism>
<protein>
    <recommendedName>
        <fullName evidence="11">C3HC-type domain-containing protein</fullName>
    </recommendedName>
</protein>
<evidence type="ECO:0000256" key="6">
    <source>
        <dbReference type="SAM" id="Coils"/>
    </source>
</evidence>
<keyword evidence="2" id="KW-0479">Metal-binding</keyword>
<dbReference type="Proteomes" id="UP000094236">
    <property type="component" value="Unassembled WGS sequence"/>
</dbReference>
<feature type="coiled-coil region" evidence="6">
    <location>
        <begin position="21"/>
        <end position="48"/>
    </location>
</feature>
<reference evidence="10" key="1">
    <citation type="submission" date="2016-05" db="EMBL/GenBank/DDBJ databases">
        <title>Comparative genomics of biotechnologically important yeasts.</title>
        <authorList>
            <consortium name="DOE Joint Genome Institute"/>
            <person name="Riley R."/>
            <person name="Haridas S."/>
            <person name="Wolfe K.H."/>
            <person name="Lopes M.R."/>
            <person name="Hittinger C.T."/>
            <person name="Goker M."/>
            <person name="Salamov A."/>
            <person name="Wisecaver J."/>
            <person name="Long T.M."/>
            <person name="Aerts A.L."/>
            <person name="Barry K."/>
            <person name="Choi C."/>
            <person name="Clum A."/>
            <person name="Coughlan A.Y."/>
            <person name="Deshpande S."/>
            <person name="Douglass A.P."/>
            <person name="Hanson S.J."/>
            <person name="Klenk H.-P."/>
            <person name="Labutti K."/>
            <person name="Lapidus A."/>
            <person name="Lindquist E."/>
            <person name="Lipzen A."/>
            <person name="Meier-Kolthoff J.P."/>
            <person name="Ohm R.A."/>
            <person name="Otillar R.P."/>
            <person name="Pangilinan J."/>
            <person name="Peng Y."/>
            <person name="Rokas A."/>
            <person name="Rosa C.A."/>
            <person name="Scheuner C."/>
            <person name="Sibirny A.A."/>
            <person name="Slot J.C."/>
            <person name="Stielow J.B."/>
            <person name="Sun H."/>
            <person name="Kurtzman C.P."/>
            <person name="Blackwell M."/>
            <person name="Grigoriev I.V."/>
            <person name="Jeffries T.W."/>
        </authorList>
    </citation>
    <scope>NUCLEOTIDE SEQUENCE [LARGE SCALE GENOMIC DNA]</scope>
    <source>
        <strain evidence="10">NRRL Y-2460</strain>
    </source>
</reference>
<dbReference type="PANTHER" id="PTHR15835:SF6">
    <property type="entry name" value="ZINC FINGER C3HC-TYPE PROTEIN 1"/>
    <property type="match status" value="1"/>
</dbReference>
<keyword evidence="4" id="KW-0862">Zinc</keyword>
<dbReference type="AlphaFoldDB" id="A0A1E4U2T7"/>
<evidence type="ECO:0000259" key="7">
    <source>
        <dbReference type="Pfam" id="PF07967"/>
    </source>
</evidence>
<dbReference type="Pfam" id="PF08600">
    <property type="entry name" value="NuBaID_C"/>
    <property type="match status" value="1"/>
</dbReference>
<evidence type="ECO:0000256" key="1">
    <source>
        <dbReference type="ARBA" id="ARBA00004123"/>
    </source>
</evidence>
<dbReference type="InterPro" id="IPR013909">
    <property type="entry name" value="NuBaID_C"/>
</dbReference>
<dbReference type="EMBL" id="KV454011">
    <property type="protein sequence ID" value="ODV98311.1"/>
    <property type="molecule type" value="Genomic_DNA"/>
</dbReference>
<feature type="domain" description="NuBaID C-terminal" evidence="8">
    <location>
        <begin position="254"/>
        <end position="318"/>
    </location>
</feature>